<feature type="active site" description="Charge relay system" evidence="5">
    <location>
        <position position="236"/>
    </location>
</feature>
<dbReference type="GO" id="GO:0004252">
    <property type="term" value="F:serine-type endopeptidase activity"/>
    <property type="evidence" value="ECO:0007669"/>
    <property type="project" value="UniProtKB-UniRule"/>
</dbReference>
<dbReference type="PROSITE" id="PS00138">
    <property type="entry name" value="SUBTILASE_SER"/>
    <property type="match status" value="1"/>
</dbReference>
<dbReference type="STRING" id="504805.SAMN05421505_105122"/>
<feature type="active site" description="Charge relay system" evidence="5">
    <location>
        <position position="483"/>
    </location>
</feature>
<evidence type="ECO:0000256" key="4">
    <source>
        <dbReference type="ARBA" id="ARBA00022825"/>
    </source>
</evidence>
<keyword evidence="4 5" id="KW-0720">Serine protease</keyword>
<dbReference type="PROSITE" id="PS51892">
    <property type="entry name" value="SUBTILASE"/>
    <property type="match status" value="1"/>
</dbReference>
<dbReference type="PANTHER" id="PTHR43806:SF11">
    <property type="entry name" value="CEREVISIN-RELATED"/>
    <property type="match status" value="1"/>
</dbReference>
<gene>
    <name evidence="10" type="ORF">SAMN05421505_105122</name>
</gene>
<dbReference type="OrthoDB" id="9813435at2"/>
<dbReference type="InterPro" id="IPR000209">
    <property type="entry name" value="Peptidase_S8/S53_dom"/>
</dbReference>
<dbReference type="PANTHER" id="PTHR43806">
    <property type="entry name" value="PEPTIDASE S8"/>
    <property type="match status" value="1"/>
</dbReference>
<dbReference type="SUPFAM" id="SSF52743">
    <property type="entry name" value="Subtilisin-like"/>
    <property type="match status" value="1"/>
</dbReference>
<dbReference type="PRINTS" id="PR00723">
    <property type="entry name" value="SUBTILISIN"/>
</dbReference>
<keyword evidence="3 5" id="KW-0378">Hydrolase</keyword>
<dbReference type="InterPro" id="IPR023828">
    <property type="entry name" value="Peptidase_S8_Ser-AS"/>
</dbReference>
<dbReference type="PROSITE" id="PS00137">
    <property type="entry name" value="SUBTILASE_HIS"/>
    <property type="match status" value="1"/>
</dbReference>
<keyword evidence="8" id="KW-0732">Signal</keyword>
<evidence type="ECO:0000256" key="7">
    <source>
        <dbReference type="SAM" id="MobiDB-lite"/>
    </source>
</evidence>
<evidence type="ECO:0000259" key="9">
    <source>
        <dbReference type="Pfam" id="PF00082"/>
    </source>
</evidence>
<proteinExistence type="inferred from homology"/>
<dbReference type="RefSeq" id="WP_093169507.1">
    <property type="nucleotide sequence ID" value="NZ_FNCN01000005.1"/>
</dbReference>
<dbReference type="EMBL" id="FNCN01000005">
    <property type="protein sequence ID" value="SDG54927.1"/>
    <property type="molecule type" value="Genomic_DNA"/>
</dbReference>
<sequence length="576" mass="60685">MKRVIVAATVATLAATTLAAPAQARPSSAQTAAESEYVVLYKEGAGPADARQAVQAAGGTVVKENTAVGLATVTSSNSEFSAHLQRNPAVEGVARNRVIGAAPKNARAMGETRKVVEERAIEQEGSEPGPSAARPAKPKPKAEPLSELQWDMKQIRATADGSHKYEQGDRRVLVGVIDTGIDGSHPDIAPNFNRELSRNFTVDIPYDANNAVVDGPCETDPDQSCNDPNDVDEAGHGTHVASSIASPINNLGVAGVAPKVTLVNLRAGQDSGFFFLQPSVDAITYAADIGVDVANMSYYIDPWLFNCADNPADSEADRLEQRTITSAVQRALDYAHKRGVTLVAAAGNQALDYTKENIDESSPDFASEPGEAPYRRVVPASCLSLPTEGNHVIAVASTGISKRKSYFSSYGNGFTDIAAPGGDVYDTPTNQRDVTKSTLSAYPKSVAEAAGELNPDGTPNVTSLVRDCSGTVCGYYRFSQGTSMASPRAAGVAALIVSKYGERDRRRGGLTMDPEDVQEILVETATATRCPSPAAFTYTRNLPNGTTVTETHTCEGGRGANGFYGPGIVDALRAVR</sequence>
<feature type="domain" description="Peptidase S8/S53" evidence="9">
    <location>
        <begin position="170"/>
        <end position="527"/>
    </location>
</feature>
<feature type="active site" description="Charge relay system" evidence="5">
    <location>
        <position position="178"/>
    </location>
</feature>
<evidence type="ECO:0000313" key="11">
    <source>
        <dbReference type="Proteomes" id="UP000198923"/>
    </source>
</evidence>
<dbReference type="InterPro" id="IPR015500">
    <property type="entry name" value="Peptidase_S8_subtilisin-rel"/>
</dbReference>
<dbReference type="Pfam" id="PF00082">
    <property type="entry name" value="Peptidase_S8"/>
    <property type="match status" value="1"/>
</dbReference>
<evidence type="ECO:0000256" key="5">
    <source>
        <dbReference type="PROSITE-ProRule" id="PRU01240"/>
    </source>
</evidence>
<dbReference type="PROSITE" id="PS00136">
    <property type="entry name" value="SUBTILASE_ASP"/>
    <property type="match status" value="1"/>
</dbReference>
<feature type="chain" id="PRO_5038740674" evidence="8">
    <location>
        <begin position="20"/>
        <end position="576"/>
    </location>
</feature>
<evidence type="ECO:0000256" key="8">
    <source>
        <dbReference type="SAM" id="SignalP"/>
    </source>
</evidence>
<evidence type="ECO:0000313" key="10">
    <source>
        <dbReference type="EMBL" id="SDG54927.1"/>
    </source>
</evidence>
<feature type="signal peptide" evidence="8">
    <location>
        <begin position="1"/>
        <end position="19"/>
    </location>
</feature>
<dbReference type="InterPro" id="IPR023827">
    <property type="entry name" value="Peptidase_S8_Asp-AS"/>
</dbReference>
<dbReference type="InterPro" id="IPR022398">
    <property type="entry name" value="Peptidase_S8_His-AS"/>
</dbReference>
<keyword evidence="2 5" id="KW-0645">Protease</keyword>
<organism evidence="10 11">
    <name type="scientific">Sinosporangium album</name>
    <dbReference type="NCBI Taxonomy" id="504805"/>
    <lineage>
        <taxon>Bacteria</taxon>
        <taxon>Bacillati</taxon>
        <taxon>Actinomycetota</taxon>
        <taxon>Actinomycetes</taxon>
        <taxon>Streptosporangiales</taxon>
        <taxon>Streptosporangiaceae</taxon>
        <taxon>Sinosporangium</taxon>
    </lineage>
</organism>
<dbReference type="Proteomes" id="UP000198923">
    <property type="component" value="Unassembled WGS sequence"/>
</dbReference>
<name>A0A1G7V5C2_9ACTN</name>
<dbReference type="InterPro" id="IPR050131">
    <property type="entry name" value="Peptidase_S8_subtilisin-like"/>
</dbReference>
<keyword evidence="11" id="KW-1185">Reference proteome</keyword>
<accession>A0A1G7V5C2</accession>
<protein>
    <submittedName>
        <fullName evidence="10">Subtilase family protein</fullName>
    </submittedName>
</protein>
<dbReference type="InterPro" id="IPR036852">
    <property type="entry name" value="Peptidase_S8/S53_dom_sf"/>
</dbReference>
<evidence type="ECO:0000256" key="2">
    <source>
        <dbReference type="ARBA" id="ARBA00022670"/>
    </source>
</evidence>
<evidence type="ECO:0000256" key="1">
    <source>
        <dbReference type="ARBA" id="ARBA00011073"/>
    </source>
</evidence>
<comment type="similarity">
    <text evidence="1 5 6">Belongs to the peptidase S8 family.</text>
</comment>
<dbReference type="AlphaFoldDB" id="A0A1G7V5C2"/>
<dbReference type="Gene3D" id="3.40.50.200">
    <property type="entry name" value="Peptidase S8/S53 domain"/>
    <property type="match status" value="1"/>
</dbReference>
<evidence type="ECO:0000256" key="6">
    <source>
        <dbReference type="RuleBase" id="RU003355"/>
    </source>
</evidence>
<evidence type="ECO:0000256" key="3">
    <source>
        <dbReference type="ARBA" id="ARBA00022801"/>
    </source>
</evidence>
<dbReference type="GO" id="GO:0006508">
    <property type="term" value="P:proteolysis"/>
    <property type="evidence" value="ECO:0007669"/>
    <property type="project" value="UniProtKB-KW"/>
</dbReference>
<reference evidence="10 11" key="1">
    <citation type="submission" date="2016-10" db="EMBL/GenBank/DDBJ databases">
        <authorList>
            <person name="de Groot N.N."/>
        </authorList>
    </citation>
    <scope>NUCLEOTIDE SEQUENCE [LARGE SCALE GENOMIC DNA]</scope>
    <source>
        <strain evidence="10 11">CPCC 201354</strain>
    </source>
</reference>
<feature type="region of interest" description="Disordered" evidence="7">
    <location>
        <begin position="120"/>
        <end position="144"/>
    </location>
</feature>